<dbReference type="PATRIC" id="fig|1618555.3.peg.780"/>
<comment type="caution">
    <text evidence="4">The sequence shown here is derived from an EMBL/GenBank/DDBJ whole genome shotgun (WGS) entry which is preliminary data.</text>
</comment>
<dbReference type="SMART" id="SM00060">
    <property type="entry name" value="FN3"/>
    <property type="match status" value="1"/>
</dbReference>
<keyword evidence="2" id="KW-0472">Membrane</keyword>
<dbReference type="Pfam" id="PF16656">
    <property type="entry name" value="Pur_ac_phosph_N"/>
    <property type="match status" value="1"/>
</dbReference>
<keyword evidence="2" id="KW-0812">Transmembrane</keyword>
<evidence type="ECO:0000259" key="3">
    <source>
        <dbReference type="PROSITE" id="PS50853"/>
    </source>
</evidence>
<keyword evidence="2" id="KW-1133">Transmembrane helix</keyword>
<dbReference type="GO" id="GO:0046872">
    <property type="term" value="F:metal ion binding"/>
    <property type="evidence" value="ECO:0007669"/>
    <property type="project" value="InterPro"/>
</dbReference>
<name>A0A0G0X3I9_9BACT</name>
<dbReference type="Proteomes" id="UP000034676">
    <property type="component" value="Unassembled WGS sequence"/>
</dbReference>
<dbReference type="InterPro" id="IPR015914">
    <property type="entry name" value="PAPs_N"/>
</dbReference>
<evidence type="ECO:0000313" key="4">
    <source>
        <dbReference type="EMBL" id="KKR91230.1"/>
    </source>
</evidence>
<feature type="region of interest" description="Disordered" evidence="1">
    <location>
        <begin position="595"/>
        <end position="636"/>
    </location>
</feature>
<evidence type="ECO:0000256" key="2">
    <source>
        <dbReference type="SAM" id="Phobius"/>
    </source>
</evidence>
<dbReference type="SUPFAM" id="SSF75005">
    <property type="entry name" value="Arabinanase/levansucrase/invertase"/>
    <property type="match status" value="1"/>
</dbReference>
<dbReference type="EMBL" id="LCAO01000018">
    <property type="protein sequence ID" value="KKR91230.1"/>
    <property type="molecule type" value="Genomic_DNA"/>
</dbReference>
<reference evidence="4 5" key="1">
    <citation type="journal article" date="2015" name="Nature">
        <title>rRNA introns, odd ribosomes, and small enigmatic genomes across a large radiation of phyla.</title>
        <authorList>
            <person name="Brown C.T."/>
            <person name="Hug L.A."/>
            <person name="Thomas B.C."/>
            <person name="Sharon I."/>
            <person name="Castelle C.J."/>
            <person name="Singh A."/>
            <person name="Wilkins M.J."/>
            <person name="Williams K.H."/>
            <person name="Banfield J.F."/>
        </authorList>
    </citation>
    <scope>NUCLEOTIDE SEQUENCE [LARGE SCALE GENOMIC DNA]</scope>
</reference>
<evidence type="ECO:0000313" key="5">
    <source>
        <dbReference type="Proteomes" id="UP000034676"/>
    </source>
</evidence>
<dbReference type="InterPro" id="IPR008963">
    <property type="entry name" value="Purple_acid_Pase-like_N"/>
</dbReference>
<dbReference type="SUPFAM" id="SSF49363">
    <property type="entry name" value="Purple acid phosphatase, N-terminal domain"/>
    <property type="match status" value="1"/>
</dbReference>
<evidence type="ECO:0000256" key="1">
    <source>
        <dbReference type="SAM" id="MobiDB-lite"/>
    </source>
</evidence>
<dbReference type="InterPro" id="IPR023296">
    <property type="entry name" value="Glyco_hydro_beta-prop_sf"/>
</dbReference>
<sequence length="1478" mass="159218">MLHALPRPFDGFDRLTASKLRASKTRPVRRFAPQGKQTNYGFLKFGFVNPFDKLRVDTELSRSVKKPLNFRSPLLLRLLTAATFLFILFFLLPQYAVTATIDTDGKVEGEQTTTVAEKLIFANGSWYAISANFDSIFFQKSEDGTNWGDTKILDTEGSPFAPSAIVKDDKLYVVWLHDEDNTINVNTIDIKSGSLGTQCTTSILPGFSKENADGIVSTAVSDDGTVYTAVGGEETKIVLKLDDASSNPNCEFLDITPVPGIVLPYIYTIKNTLHLISGQDNTHVHMTYDAPTWTTKEDVQDTERKATIVRNEVLKNKPNGEWSFTKDGQKLILDDDPKLIYNEQGQIIGIDALIRLFKDGEEQKVDPHRISINPPLQIPDENNPDNFIYNPYQAYQQWLWDTVTDTPNPAGWRTRGTVTTVYATAPGGVGKVHSTHSVYASARTGASPSVTSLFSPSDKHVVGQDASNGYRCFESFLIFDTSGLPDTDNIDDVVLSLDGNVDWSTTDFNVIAAPSDYDGGPVVVGDWISGADLAATTTLASWNSSGYSATYNAFTSVAAFLTAINKTGNTPIILYSDRHSDGTAPTDLERVEFTDADASGTTTDPKLDITHAASNQNPNAPSSLGPTSLVDGSFGADNTPTPTFTLSDPDAADTVKFQIQIDDTSDFSSAVVDYTSALAAQGSTSFTVGQAASGSYTTGSEGQTLSDGSYYWRVKAIDNSAAESAYSTANSGAIAFKVDTAAPSVSVTAFTPDPTTDTTPSITGTATDSTTALSAIQFQVDSTSGSWSTCTADDGTIDETSETFTCTTATLSDGSHTIYVRATDSAANTTALANYGTDTFTVDTGAPSVSLTAISPDPGTDTTPTISGTATDATGTISTVQFQVDSTSGSWTTCTADDGSFNEVSESFACTTTVLSDGSHTIYVRATDNNSNTSSNVPDAFTVDTTAPVSIDLDGPGNNSYTNSERPTFKWKATTDATAGLSKYVLEIDNPSIGSSQPSGDFTVDSIPTSRTTDYETNKYVIHYENFSDSDSSNNYISVYTKSHSDWGSSENDGKLREGRVSWKVKAVDNAGNETSSSRTLFVDRTNPKVEFTQVNEIPFTSTNFSTTDKTPTIFGKITDSLAGGDSSQTQDENGPKIASGPKQVDIKVEKKEGLLYKLRTLYTINMDKPWYACDNKEVSDNSKQKCDKYLPFEFTSKENLTLGQYKITLTGKDKADNTSFTSFTLNITTFAQITTPEEKKIIEKEIKELPKEEQEKIKEELEITKPTETPKPNIIQETGEKAVNAAGSFISAIFTGIGNGVKFVIGDIGSGLAFIGNTIGNGYNTLADNAPGFAKNILLAAGNTFNNATAGTGKGIANLAFFVGEKTDNVSHGVGTAIIKIGYLFVPEPTKISNTQVAKSTPNSMTITWETNHPASGKVNYGLTADYGQDVQSDKRTTQHEFTITGLASDTTYHYEVMSQNRNYVYDANHTFTTPKE</sequence>
<feature type="compositionally biased region" description="Polar residues" evidence="1">
    <location>
        <begin position="612"/>
        <end position="626"/>
    </location>
</feature>
<proteinExistence type="predicted"/>
<feature type="domain" description="Fibronectin type-III" evidence="3">
    <location>
        <begin position="1392"/>
        <end position="1478"/>
    </location>
</feature>
<organism evidence="4 5">
    <name type="scientific">Candidatus Woesebacteria bacterium GW2011_GWA1_41_13b</name>
    <dbReference type="NCBI Taxonomy" id="1618555"/>
    <lineage>
        <taxon>Bacteria</taxon>
        <taxon>Candidatus Woeseibacteriota</taxon>
    </lineage>
</organism>
<dbReference type="CDD" id="cd00063">
    <property type="entry name" value="FN3"/>
    <property type="match status" value="1"/>
</dbReference>
<feature type="transmembrane region" description="Helical" evidence="2">
    <location>
        <begin position="74"/>
        <end position="92"/>
    </location>
</feature>
<dbReference type="InterPro" id="IPR013783">
    <property type="entry name" value="Ig-like_fold"/>
</dbReference>
<dbReference type="Gene3D" id="2.60.40.10">
    <property type="entry name" value="Immunoglobulins"/>
    <property type="match status" value="5"/>
</dbReference>
<dbReference type="InterPro" id="IPR003961">
    <property type="entry name" value="FN3_dom"/>
</dbReference>
<protein>
    <recommendedName>
        <fullName evidence="3">Fibronectin type-III domain-containing protein</fullName>
    </recommendedName>
</protein>
<feature type="region of interest" description="Disordered" evidence="1">
    <location>
        <begin position="1120"/>
        <end position="1141"/>
    </location>
</feature>
<gene>
    <name evidence="4" type="ORF">UU42_C0018G0003</name>
</gene>
<accession>A0A0G0X3I9</accession>
<dbReference type="PROSITE" id="PS50853">
    <property type="entry name" value="FN3"/>
    <property type="match status" value="1"/>
</dbReference>
<dbReference type="GO" id="GO:0003993">
    <property type="term" value="F:acid phosphatase activity"/>
    <property type="evidence" value="ECO:0007669"/>
    <property type="project" value="InterPro"/>
</dbReference>